<feature type="domain" description="Peptidase M20 dimerisation" evidence="4">
    <location>
        <begin position="178"/>
        <end position="281"/>
    </location>
</feature>
<evidence type="ECO:0000256" key="1">
    <source>
        <dbReference type="ARBA" id="ARBA00022723"/>
    </source>
</evidence>
<evidence type="ECO:0000259" key="4">
    <source>
        <dbReference type="Pfam" id="PF07687"/>
    </source>
</evidence>
<dbReference type="GO" id="GO:0008777">
    <property type="term" value="F:acetylornithine deacetylase activity"/>
    <property type="evidence" value="ECO:0007669"/>
    <property type="project" value="TreeGrafter"/>
</dbReference>
<dbReference type="InterPro" id="IPR011650">
    <property type="entry name" value="Peptidase_M20_dimer"/>
</dbReference>
<dbReference type="Pfam" id="PF01546">
    <property type="entry name" value="Peptidase_M20"/>
    <property type="match status" value="1"/>
</dbReference>
<protein>
    <submittedName>
        <fullName evidence="5">YgeY family selenium metabolism-linked hydrolase</fullName>
    </submittedName>
</protein>
<dbReference type="SUPFAM" id="SSF53187">
    <property type="entry name" value="Zn-dependent exopeptidases"/>
    <property type="match status" value="1"/>
</dbReference>
<evidence type="ECO:0000256" key="2">
    <source>
        <dbReference type="ARBA" id="ARBA00022801"/>
    </source>
</evidence>
<accession>A0A9X2MKQ4</accession>
<dbReference type="GO" id="GO:0006526">
    <property type="term" value="P:L-arginine biosynthetic process"/>
    <property type="evidence" value="ECO:0007669"/>
    <property type="project" value="TreeGrafter"/>
</dbReference>
<keyword evidence="3" id="KW-0175">Coiled coil</keyword>
<evidence type="ECO:0000313" key="6">
    <source>
        <dbReference type="Proteomes" id="UP001142078"/>
    </source>
</evidence>
<reference evidence="5" key="1">
    <citation type="submission" date="2022-07" db="EMBL/GenBank/DDBJ databases">
        <title>Enhanced cultured diversity of the mouse gut microbiota enables custom-made synthetic communities.</title>
        <authorList>
            <person name="Afrizal A."/>
        </authorList>
    </citation>
    <scope>NUCLEOTIDE SEQUENCE</scope>
    <source>
        <strain evidence="5">DSM 29482</strain>
    </source>
</reference>
<dbReference type="Gene3D" id="3.40.630.10">
    <property type="entry name" value="Zn peptidases"/>
    <property type="match status" value="1"/>
</dbReference>
<dbReference type="Proteomes" id="UP001142078">
    <property type="component" value="Unassembled WGS sequence"/>
</dbReference>
<proteinExistence type="predicted"/>
<evidence type="ECO:0000313" key="5">
    <source>
        <dbReference type="EMBL" id="MCR2043041.1"/>
    </source>
</evidence>
<dbReference type="Gene3D" id="3.30.70.360">
    <property type="match status" value="1"/>
</dbReference>
<dbReference type="AlphaFoldDB" id="A0A9X2MKQ4"/>
<dbReference type="EMBL" id="JANJZL010000001">
    <property type="protein sequence ID" value="MCR2043041.1"/>
    <property type="molecule type" value="Genomic_DNA"/>
</dbReference>
<evidence type="ECO:0000256" key="3">
    <source>
        <dbReference type="SAM" id="Coils"/>
    </source>
</evidence>
<comment type="caution">
    <text evidence="5">The sequence shown here is derived from an EMBL/GenBank/DDBJ whole genome shotgun (WGS) entry which is preliminary data.</text>
</comment>
<dbReference type="InterPro" id="IPR017706">
    <property type="entry name" value="Peptidase_M20/DapE_YgeY"/>
</dbReference>
<sequence>MNQKIRETIDSLERQLISFAQDLVRIESRTGQEGNLVQRVKQEMEKLNYDDIIIDKVGNIIGIIGNGPVKLLFDSHIDHVDVNDADEWLHGPYSGDIEDGKLYGRGSSDMKGSFASAVYAGHIMKKLGLAEGKTIFICGSVMEEDYDGEGLYHAIVDNNLKPDYVVICEPTHLNISMGHSGRAIYKVNVKGTSSHGAAPEKGDNTVYKAIKIIERIEELGKKYMAMPSERPSIALTKIESTSASMNAVPGSCTIYIDRRICLHETEESIGKEMDLLIGDIDADWEIYDAIGKSYTGEDIMLHSYLPAWEIKKEHPLAQSCFQTYQEVFGQYPKPYKWNFSTNGVASAKLGIPTIGFGAGIEKMAHMANEYCPISDLILACHFFSLLPLKL</sequence>
<dbReference type="Pfam" id="PF07687">
    <property type="entry name" value="M20_dimer"/>
    <property type="match status" value="1"/>
</dbReference>
<dbReference type="InterPro" id="IPR002933">
    <property type="entry name" value="Peptidase_M20"/>
</dbReference>
<keyword evidence="1" id="KW-0479">Metal-binding</keyword>
<dbReference type="GO" id="GO:0046872">
    <property type="term" value="F:metal ion binding"/>
    <property type="evidence" value="ECO:0007669"/>
    <property type="project" value="UniProtKB-KW"/>
</dbReference>
<dbReference type="NCBIfam" id="NF009555">
    <property type="entry name" value="PRK13004.1"/>
    <property type="match status" value="1"/>
</dbReference>
<gene>
    <name evidence="5" type="ORF">NSA23_02800</name>
</gene>
<dbReference type="PANTHER" id="PTHR43808">
    <property type="entry name" value="ACETYLORNITHINE DEACETYLASE"/>
    <property type="match status" value="1"/>
</dbReference>
<dbReference type="InterPro" id="IPR036264">
    <property type="entry name" value="Bact_exopeptidase_dim_dom"/>
</dbReference>
<dbReference type="RefSeq" id="WP_042681221.1">
    <property type="nucleotide sequence ID" value="NZ_CABKTM010000043.1"/>
</dbReference>
<feature type="coiled-coil region" evidence="3">
    <location>
        <begin position="2"/>
        <end position="29"/>
    </location>
</feature>
<dbReference type="NCBIfam" id="TIGR03526">
    <property type="entry name" value="selenium_YgeY"/>
    <property type="match status" value="1"/>
</dbReference>
<dbReference type="SUPFAM" id="SSF55031">
    <property type="entry name" value="Bacterial exopeptidase dimerisation domain"/>
    <property type="match status" value="1"/>
</dbReference>
<keyword evidence="6" id="KW-1185">Reference proteome</keyword>
<name>A0A9X2MKQ4_9FIRM</name>
<dbReference type="InterPro" id="IPR050072">
    <property type="entry name" value="Peptidase_M20A"/>
</dbReference>
<organism evidence="5 6">
    <name type="scientific">Anaerosalibacter massiliensis</name>
    <dbReference type="NCBI Taxonomy" id="1347392"/>
    <lineage>
        <taxon>Bacteria</taxon>
        <taxon>Bacillati</taxon>
        <taxon>Bacillota</taxon>
        <taxon>Tissierellia</taxon>
        <taxon>Tissierellales</taxon>
        <taxon>Sporanaerobacteraceae</taxon>
        <taxon>Anaerosalibacter</taxon>
    </lineage>
</organism>
<dbReference type="PANTHER" id="PTHR43808:SF31">
    <property type="entry name" value="N-ACETYL-L-CITRULLINE DEACETYLASE"/>
    <property type="match status" value="1"/>
</dbReference>
<keyword evidence="2 5" id="KW-0378">Hydrolase</keyword>